<dbReference type="GO" id="GO:0071949">
    <property type="term" value="F:FAD binding"/>
    <property type="evidence" value="ECO:0007669"/>
    <property type="project" value="InterPro"/>
</dbReference>
<dbReference type="Gene3D" id="3.30.43.10">
    <property type="entry name" value="Uridine Diphospho-n-acetylenolpyruvylglucosamine Reductase, domain 2"/>
    <property type="match status" value="1"/>
</dbReference>
<keyword evidence="3" id="KW-0285">Flavoprotein</keyword>
<dbReference type="Proteomes" id="UP001237642">
    <property type="component" value="Unassembled WGS sequence"/>
</dbReference>
<dbReference type="InterPro" id="IPR036318">
    <property type="entry name" value="FAD-bd_PCMH-like_sf"/>
</dbReference>
<dbReference type="InterPro" id="IPR016166">
    <property type="entry name" value="FAD-bd_PCMH"/>
</dbReference>
<evidence type="ECO:0000313" key="9">
    <source>
        <dbReference type="EMBL" id="KAK1397461.1"/>
    </source>
</evidence>
<protein>
    <submittedName>
        <fullName evidence="9">Berberine/berberine-like, FAD-binding, type 2</fullName>
    </submittedName>
</protein>
<accession>A0AAD8J586</accession>
<evidence type="ECO:0000256" key="7">
    <source>
        <dbReference type="SAM" id="SignalP"/>
    </source>
</evidence>
<dbReference type="PANTHER" id="PTHR32448">
    <property type="entry name" value="OS08G0158400 PROTEIN"/>
    <property type="match status" value="1"/>
</dbReference>
<dbReference type="InterPro" id="IPR016167">
    <property type="entry name" value="FAD-bd_PCMH_sub1"/>
</dbReference>
<evidence type="ECO:0000256" key="5">
    <source>
        <dbReference type="ARBA" id="ARBA00022827"/>
    </source>
</evidence>
<comment type="caution">
    <text evidence="9">The sequence shown here is derived from an EMBL/GenBank/DDBJ whole genome shotgun (WGS) entry which is preliminary data.</text>
</comment>
<feature type="domain" description="FAD-binding PCMH-type" evidence="8">
    <location>
        <begin position="77"/>
        <end position="253"/>
    </location>
</feature>
<keyword evidence="10" id="KW-1185">Reference proteome</keyword>
<keyword evidence="6" id="KW-0325">Glycoprotein</keyword>
<keyword evidence="5" id="KW-0274">FAD</keyword>
<name>A0AAD8J586_9APIA</name>
<evidence type="ECO:0000256" key="4">
    <source>
        <dbReference type="ARBA" id="ARBA00022729"/>
    </source>
</evidence>
<dbReference type="GO" id="GO:0016491">
    <property type="term" value="F:oxidoreductase activity"/>
    <property type="evidence" value="ECO:0007669"/>
    <property type="project" value="InterPro"/>
</dbReference>
<organism evidence="9 10">
    <name type="scientific">Heracleum sosnowskyi</name>
    <dbReference type="NCBI Taxonomy" id="360622"/>
    <lineage>
        <taxon>Eukaryota</taxon>
        <taxon>Viridiplantae</taxon>
        <taxon>Streptophyta</taxon>
        <taxon>Embryophyta</taxon>
        <taxon>Tracheophyta</taxon>
        <taxon>Spermatophyta</taxon>
        <taxon>Magnoliopsida</taxon>
        <taxon>eudicotyledons</taxon>
        <taxon>Gunneridae</taxon>
        <taxon>Pentapetalae</taxon>
        <taxon>asterids</taxon>
        <taxon>campanulids</taxon>
        <taxon>Apiales</taxon>
        <taxon>Apiaceae</taxon>
        <taxon>Apioideae</taxon>
        <taxon>apioid superclade</taxon>
        <taxon>Tordylieae</taxon>
        <taxon>Tordyliinae</taxon>
        <taxon>Heracleum</taxon>
    </lineage>
</organism>
<evidence type="ECO:0000313" key="10">
    <source>
        <dbReference type="Proteomes" id="UP001237642"/>
    </source>
</evidence>
<dbReference type="EMBL" id="JAUIZM010000002">
    <property type="protein sequence ID" value="KAK1397461.1"/>
    <property type="molecule type" value="Genomic_DNA"/>
</dbReference>
<dbReference type="AlphaFoldDB" id="A0AAD8J586"/>
<dbReference type="Pfam" id="PF08031">
    <property type="entry name" value="BBE"/>
    <property type="match status" value="1"/>
</dbReference>
<feature type="signal peptide" evidence="7">
    <location>
        <begin position="1"/>
        <end position="23"/>
    </location>
</feature>
<dbReference type="PROSITE" id="PS51387">
    <property type="entry name" value="FAD_PCMH"/>
    <property type="match status" value="1"/>
</dbReference>
<reference evidence="9" key="1">
    <citation type="submission" date="2023-02" db="EMBL/GenBank/DDBJ databases">
        <title>Genome of toxic invasive species Heracleum sosnowskyi carries increased number of genes despite the absence of recent whole-genome duplications.</title>
        <authorList>
            <person name="Schelkunov M."/>
            <person name="Shtratnikova V."/>
            <person name="Makarenko M."/>
            <person name="Klepikova A."/>
            <person name="Omelchenko D."/>
            <person name="Novikova G."/>
            <person name="Obukhova E."/>
            <person name="Bogdanov V."/>
            <person name="Penin A."/>
            <person name="Logacheva M."/>
        </authorList>
    </citation>
    <scope>NUCLEOTIDE SEQUENCE</scope>
    <source>
        <strain evidence="9">Hsosn_3</strain>
        <tissue evidence="9">Leaf</tissue>
    </source>
</reference>
<evidence type="ECO:0000256" key="2">
    <source>
        <dbReference type="ARBA" id="ARBA00005466"/>
    </source>
</evidence>
<dbReference type="InterPro" id="IPR012951">
    <property type="entry name" value="BBE"/>
</dbReference>
<sequence>MAKTNSSLVIFTFLFSLFSWGSSDYIDNPTKFIRCLVVKSPESESATVGKLIYTPNNSSYISVYEFSMRNPRFNTSTRLKPSVIVTPESESQVQNVVICAKMYDMQIRVRSGGHDFEGLSYSSTYEIPFVLLDMINYKKVTVNATAKTAIVQAGATLGEVYYWIYRASNTLAFPAGVWSTVGATGLICGGGYGPLRRMYGLAADNVLDVRMVDVKGRILDRESMGEDLFWALRGGGCSSFGVILSWKLNLVDVPEKVTALSMFRTLEQGATDILYPFQTVAAKLPNEVDIRIRVNTTLSDLSPRADKKTAVLAFTGLYLGGADDFLAIMDEMFPQMGVVREDLQEVSWIQAIMSSSFFDLFEDTYSPEDLLDRTFLYDLSTKAKSDFVRQPMSVAAINGLWDKLLEVEVGETTVIFTPYGGVLDNYAESALPFPNRAGTLFMLYERVLWVGNTTQKLEWIRSLSDYLTPYVSSNPRRAYWNYDDLDLGVNNDQGSIGYVEARKWGRSYFNKNFEKLVMVKTMVDPDNFFRHEQSIPPFSLWSDM</sequence>
<comment type="similarity">
    <text evidence="2">Belongs to the oxygen-dependent FAD-linked oxidoreductase family.</text>
</comment>
<dbReference type="Pfam" id="PF01565">
    <property type="entry name" value="FAD_binding_4"/>
    <property type="match status" value="1"/>
</dbReference>
<gene>
    <name evidence="9" type="ORF">POM88_007324</name>
</gene>
<evidence type="ECO:0000259" key="8">
    <source>
        <dbReference type="PROSITE" id="PS51387"/>
    </source>
</evidence>
<dbReference type="Gene3D" id="3.40.462.20">
    <property type="match status" value="1"/>
</dbReference>
<evidence type="ECO:0000256" key="3">
    <source>
        <dbReference type="ARBA" id="ARBA00022630"/>
    </source>
</evidence>
<dbReference type="SUPFAM" id="SSF56176">
    <property type="entry name" value="FAD-binding/transporter-associated domain-like"/>
    <property type="match status" value="1"/>
</dbReference>
<feature type="chain" id="PRO_5042182189" evidence="7">
    <location>
        <begin position="24"/>
        <end position="544"/>
    </location>
</feature>
<comment type="cofactor">
    <cofactor evidence="1">
        <name>FAD</name>
        <dbReference type="ChEBI" id="CHEBI:57692"/>
    </cofactor>
</comment>
<dbReference type="InterPro" id="IPR006094">
    <property type="entry name" value="Oxid_FAD_bind_N"/>
</dbReference>
<reference evidence="9" key="2">
    <citation type="submission" date="2023-05" db="EMBL/GenBank/DDBJ databases">
        <authorList>
            <person name="Schelkunov M.I."/>
        </authorList>
    </citation>
    <scope>NUCLEOTIDE SEQUENCE</scope>
    <source>
        <strain evidence="9">Hsosn_3</strain>
        <tissue evidence="9">Leaf</tissue>
    </source>
</reference>
<keyword evidence="4 7" id="KW-0732">Signal</keyword>
<proteinExistence type="inferred from homology"/>
<dbReference type="Gene3D" id="3.30.465.10">
    <property type="match status" value="1"/>
</dbReference>
<evidence type="ECO:0000256" key="6">
    <source>
        <dbReference type="ARBA" id="ARBA00023180"/>
    </source>
</evidence>
<evidence type="ECO:0000256" key="1">
    <source>
        <dbReference type="ARBA" id="ARBA00001974"/>
    </source>
</evidence>
<dbReference type="InterPro" id="IPR016169">
    <property type="entry name" value="FAD-bd_PCMH_sub2"/>
</dbReference>